<keyword evidence="3 9" id="KW-0255">Endonuclease</keyword>
<evidence type="ECO:0000313" key="11">
    <source>
        <dbReference type="EMBL" id="WGS65193.1"/>
    </source>
</evidence>
<keyword evidence="10" id="KW-0175">Coiled coil</keyword>
<dbReference type="InterPro" id="IPR002729">
    <property type="entry name" value="CRISPR-assoc_Cas1"/>
</dbReference>
<dbReference type="RefSeq" id="WP_280999464.1">
    <property type="nucleotide sequence ID" value="NZ_CP069362.1"/>
</dbReference>
<comment type="subunit">
    <text evidence="9">Homodimer, forms a heterotetramer with a Cas2 homodimer.</text>
</comment>
<evidence type="ECO:0000256" key="7">
    <source>
        <dbReference type="ARBA" id="ARBA00023125"/>
    </source>
</evidence>
<comment type="similarity">
    <text evidence="9">Belongs to the CRISPR-associated endonuclease Cas1 family.</text>
</comment>
<dbReference type="EMBL" id="CP069362">
    <property type="protein sequence ID" value="WGS65193.1"/>
    <property type="molecule type" value="Genomic_DNA"/>
</dbReference>
<evidence type="ECO:0000313" key="12">
    <source>
        <dbReference type="Proteomes" id="UP001232493"/>
    </source>
</evidence>
<keyword evidence="12" id="KW-1185">Reference proteome</keyword>
<feature type="coiled-coil region" evidence="10">
    <location>
        <begin position="114"/>
        <end position="141"/>
    </location>
</feature>
<dbReference type="NCBIfam" id="TIGR00287">
    <property type="entry name" value="cas1"/>
    <property type="match status" value="1"/>
</dbReference>
<evidence type="ECO:0000256" key="9">
    <source>
        <dbReference type="HAMAP-Rule" id="MF_01470"/>
    </source>
</evidence>
<organism evidence="11 12">
    <name type="scientific">Marinitoga aeolica</name>
    <dbReference type="NCBI Taxonomy" id="2809031"/>
    <lineage>
        <taxon>Bacteria</taxon>
        <taxon>Thermotogati</taxon>
        <taxon>Thermotogota</taxon>
        <taxon>Thermotogae</taxon>
        <taxon>Petrotogales</taxon>
        <taxon>Petrotogaceae</taxon>
        <taxon>Marinitoga</taxon>
    </lineage>
</organism>
<name>A0ABY8PRD7_9BACT</name>
<evidence type="ECO:0000256" key="10">
    <source>
        <dbReference type="SAM" id="Coils"/>
    </source>
</evidence>
<dbReference type="InterPro" id="IPR042211">
    <property type="entry name" value="CRISPR-assoc_Cas1_N"/>
</dbReference>
<dbReference type="Gene3D" id="1.20.120.920">
    <property type="entry name" value="CRISPR-associated endonuclease Cas1, C-terminal domain"/>
    <property type="match status" value="1"/>
</dbReference>
<dbReference type="EC" id="3.1.-.-" evidence="9"/>
<evidence type="ECO:0000256" key="2">
    <source>
        <dbReference type="ARBA" id="ARBA00022723"/>
    </source>
</evidence>
<evidence type="ECO:0000256" key="5">
    <source>
        <dbReference type="ARBA" id="ARBA00022842"/>
    </source>
</evidence>
<dbReference type="HAMAP" id="MF_01470">
    <property type="entry name" value="Cas1"/>
    <property type="match status" value="1"/>
</dbReference>
<evidence type="ECO:0000256" key="3">
    <source>
        <dbReference type="ARBA" id="ARBA00022759"/>
    </source>
</evidence>
<comment type="cofactor">
    <cofactor evidence="9">
        <name>Mg(2+)</name>
        <dbReference type="ChEBI" id="CHEBI:18420"/>
    </cofactor>
    <cofactor evidence="9">
        <name>Mn(2+)</name>
        <dbReference type="ChEBI" id="CHEBI:29035"/>
    </cofactor>
</comment>
<feature type="binding site" evidence="9">
    <location>
        <position position="158"/>
    </location>
    <ligand>
        <name>Mn(2+)</name>
        <dbReference type="ChEBI" id="CHEBI:29035"/>
    </ligand>
</feature>
<sequence>MDTIYVFLDGELKRKDSTLYIEPKDKNKNSLHIPLKNISSLMFFSEVTLNKRLLHFFAKEEIPAYFYDYYGNYIGAFYPREMNKIGLTMIKQYENYINKDKRLKVAKKFVEGSSENMIRVLENYKKNYNDLEKIINLMRSLQKTVDSQNNVNAVMAIEGNIRKNYYKGLGIILNKNNFTFEQRTKKPPKDEINAMISFGNVILYNITLAEIYQTSLEPRISFLHEPNMRKFSLNLDVSEIFKPIIVDRSIITLINKNIIKKDEDFTPVNEGVYLSKTGQIKLIEEIEKRLETKITLYKDQKISYKNLIRYECYKLIKHLKGEEEYKPYKL</sequence>
<keyword evidence="5 9" id="KW-0460">Magnesium</keyword>
<dbReference type="PANTHER" id="PTHR43219">
    <property type="entry name" value="CRISPR-ASSOCIATED ENDONUCLEASE CAS1"/>
    <property type="match status" value="1"/>
</dbReference>
<keyword evidence="1 9" id="KW-0540">Nuclease</keyword>
<evidence type="ECO:0000256" key="6">
    <source>
        <dbReference type="ARBA" id="ARBA00023118"/>
    </source>
</evidence>
<keyword evidence="8 9" id="KW-0464">Manganese</keyword>
<comment type="function">
    <text evidence="9">CRISPR (clustered regularly interspaced short palindromic repeat), is an adaptive immune system that provides protection against mobile genetic elements (viruses, transposable elements and conjugative plasmids). CRISPR clusters contain spacers, sequences complementary to antecedent mobile elements, and target invading nucleic acids. CRISPR clusters are transcribed and processed into CRISPR RNA (crRNA). Acts as a dsDNA endonuclease. Involved in the integration of spacer DNA into the CRISPR cassette.</text>
</comment>
<dbReference type="Gene3D" id="3.100.10.20">
    <property type="entry name" value="CRISPR-associated endonuclease Cas1, N-terminal domain"/>
    <property type="match status" value="1"/>
</dbReference>
<dbReference type="PANTHER" id="PTHR43219:SF1">
    <property type="entry name" value="CRISPR-ASSOCIATED ENDONUCLEASE CAS1"/>
    <property type="match status" value="1"/>
</dbReference>
<dbReference type="InterPro" id="IPR042206">
    <property type="entry name" value="CRISPR-assoc_Cas1_C"/>
</dbReference>
<gene>
    <name evidence="11" type="primary">cas1b</name>
    <name evidence="9" type="synonym">cas1</name>
    <name evidence="11" type="ORF">JRV97_01150</name>
</gene>
<evidence type="ECO:0000256" key="4">
    <source>
        <dbReference type="ARBA" id="ARBA00022801"/>
    </source>
</evidence>
<keyword evidence="2 9" id="KW-0479">Metal-binding</keyword>
<dbReference type="Pfam" id="PF01867">
    <property type="entry name" value="Cas_Cas1"/>
    <property type="match status" value="1"/>
</dbReference>
<evidence type="ECO:0000256" key="1">
    <source>
        <dbReference type="ARBA" id="ARBA00022722"/>
    </source>
</evidence>
<dbReference type="InterPro" id="IPR019858">
    <property type="entry name" value="CRISPR-assoc_Cas1_HMARI/TNEAP"/>
</dbReference>
<reference evidence="11 12" key="1">
    <citation type="submission" date="2021-02" db="EMBL/GenBank/DDBJ databases">
        <title>Characterization of Marinitoga sp. nov. str. BP5-C20A.</title>
        <authorList>
            <person name="Erauso G."/>
            <person name="Postec A."/>
        </authorList>
    </citation>
    <scope>NUCLEOTIDE SEQUENCE [LARGE SCALE GENOMIC DNA]</scope>
    <source>
        <strain evidence="11 12">BP5-C20A</strain>
    </source>
</reference>
<protein>
    <recommendedName>
        <fullName evidence="9">CRISPR-associated endonuclease Cas1</fullName>
        <ecNumber evidence="9">3.1.-.-</ecNumber>
    </recommendedName>
</protein>
<feature type="binding site" evidence="9">
    <location>
        <position position="224"/>
    </location>
    <ligand>
        <name>Mn(2+)</name>
        <dbReference type="ChEBI" id="CHEBI:29035"/>
    </ligand>
</feature>
<keyword evidence="7 9" id="KW-0238">DNA-binding</keyword>
<proteinExistence type="inferred from homology"/>
<dbReference type="GO" id="GO:0004519">
    <property type="term" value="F:endonuclease activity"/>
    <property type="evidence" value="ECO:0007669"/>
    <property type="project" value="UniProtKB-KW"/>
</dbReference>
<accession>A0ABY8PRD7</accession>
<evidence type="ECO:0000256" key="8">
    <source>
        <dbReference type="ARBA" id="ARBA00023211"/>
    </source>
</evidence>
<dbReference type="Proteomes" id="UP001232493">
    <property type="component" value="Chromosome"/>
</dbReference>
<keyword evidence="6 9" id="KW-0051">Antiviral defense</keyword>
<keyword evidence="4 9" id="KW-0378">Hydrolase</keyword>
<feature type="binding site" evidence="9">
    <location>
        <position position="239"/>
    </location>
    <ligand>
        <name>Mn(2+)</name>
        <dbReference type="ChEBI" id="CHEBI:29035"/>
    </ligand>
</feature>
<dbReference type="NCBIfam" id="TIGR03641">
    <property type="entry name" value="cas1_HMARI"/>
    <property type="match status" value="1"/>
</dbReference>